<name>Q9LJ15_ORYSJ</name>
<organism evidence="2">
    <name type="scientific">Oryza sativa subsp. japonica</name>
    <name type="common">Rice</name>
    <dbReference type="NCBI Taxonomy" id="39947"/>
    <lineage>
        <taxon>Eukaryota</taxon>
        <taxon>Viridiplantae</taxon>
        <taxon>Streptophyta</taxon>
        <taxon>Embryophyta</taxon>
        <taxon>Tracheophyta</taxon>
        <taxon>Spermatophyta</taxon>
        <taxon>Magnoliopsida</taxon>
        <taxon>Liliopsida</taxon>
        <taxon>Poales</taxon>
        <taxon>Poaceae</taxon>
        <taxon>BOP clade</taxon>
        <taxon>Oryzoideae</taxon>
        <taxon>Oryzeae</taxon>
        <taxon>Oryzinae</taxon>
        <taxon>Oryza</taxon>
        <taxon>Oryza sativa</taxon>
    </lineage>
</organism>
<proteinExistence type="predicted"/>
<dbReference type="Proteomes" id="UP000817658">
    <property type="component" value="Chromosome 1"/>
</dbReference>
<feature type="compositionally biased region" description="Polar residues" evidence="1">
    <location>
        <begin position="1"/>
        <end position="15"/>
    </location>
</feature>
<dbReference type="AlphaFoldDB" id="Q9LJ15"/>
<feature type="region of interest" description="Disordered" evidence="1">
    <location>
        <begin position="1"/>
        <end position="31"/>
    </location>
</feature>
<sequence length="96" mass="9686">MEGLETTQSKYQSLRTPVWSAGQGGGVRPGAALDRAGAATARRAGGIGRGRQRRLALPSTRSGGGGGATAVAGRAGATAAGLGRRARRPSEFVFCF</sequence>
<accession>Q9LJ15</accession>
<reference evidence="2" key="1">
    <citation type="journal article" date="2002" name="Nature">
        <title>The genome sequence and structure of rice chromosome 1.</title>
        <authorList>
            <person name="Sasaki T."/>
            <person name="Matsumoto T."/>
            <person name="Yamamoto K."/>
            <person name="Sakata K."/>
            <person name="Baba T."/>
            <person name="Katayose Y."/>
            <person name="Wu J."/>
            <person name="Niimura Y."/>
            <person name="Cheng Z."/>
            <person name="Nagamura Y."/>
            <person name="Antonio B.A."/>
            <person name="Kanamori H."/>
            <person name="Hosokawa S."/>
            <person name="Masukawa M."/>
            <person name="Arikawa K."/>
            <person name="Chiden Y."/>
            <person name="Hayashi M."/>
            <person name="Okamoto M."/>
            <person name="Ando T."/>
            <person name="Aoki H."/>
            <person name="Arita K."/>
            <person name="Hamada M."/>
            <person name="Harada C."/>
            <person name="Hijishita S."/>
            <person name="Honda M."/>
            <person name="Ichikawa Y."/>
            <person name="Idonuma A."/>
            <person name="Iijima M."/>
            <person name="Ikeda M."/>
            <person name="Ikeno M."/>
            <person name="Itoh S."/>
            <person name="Itoh T."/>
            <person name="Itoh Y."/>
            <person name="Itoh Y."/>
            <person name="Iwabuchi A."/>
            <person name="Kamiya K."/>
            <person name="Karasawa W."/>
            <person name="Katagiri S."/>
            <person name="Kikuta A."/>
            <person name="Kobayashi N."/>
            <person name="Kono I."/>
            <person name="Machita K."/>
            <person name="Maehara T."/>
            <person name="Mizuno H."/>
            <person name="Mizubayashi T."/>
            <person name="Mukai Y."/>
            <person name="Nagasaki H."/>
            <person name="Nakashima M."/>
            <person name="Nakama Y."/>
            <person name="Nakamichi Y."/>
            <person name="Nakamura M."/>
            <person name="Namiki N."/>
            <person name="Negishi M."/>
            <person name="Ohta I."/>
            <person name="Ono N."/>
            <person name="Saji S."/>
            <person name="Sakai K."/>
            <person name="Shibata M."/>
            <person name="Shimokawa T."/>
            <person name="Shomura A."/>
            <person name="Song J."/>
            <person name="Takazaki Y."/>
            <person name="Terasawa K."/>
            <person name="Tsuji K."/>
            <person name="Waki K."/>
            <person name="Yamagata H."/>
            <person name="Yamane H."/>
            <person name="Yoshiki S."/>
            <person name="Yoshihara R."/>
            <person name="Yukawa K."/>
            <person name="Zhong H."/>
            <person name="Iwama H."/>
            <person name="Endo T."/>
            <person name="Ito H."/>
            <person name="Hahn J.H."/>
            <person name="Kim H.I."/>
            <person name="Eun M.Y."/>
            <person name="Yano M."/>
            <person name="Jiang J."/>
            <person name="Gojobori T."/>
        </authorList>
    </citation>
    <scope>NUCLEOTIDE SEQUENCE [LARGE SCALE GENOMIC DNA]</scope>
</reference>
<evidence type="ECO:0000313" key="2">
    <source>
        <dbReference type="EMBL" id="BAA89575.1"/>
    </source>
</evidence>
<evidence type="ECO:0000256" key="1">
    <source>
        <dbReference type="SAM" id="MobiDB-lite"/>
    </source>
</evidence>
<gene>
    <name evidence="2" type="primary">P0667A10.13</name>
</gene>
<protein>
    <submittedName>
        <fullName evidence="2">Uncharacterized protein</fullName>
    </submittedName>
</protein>
<dbReference type="EMBL" id="AP001073">
    <property type="protein sequence ID" value="BAA89575.1"/>
    <property type="molecule type" value="Genomic_DNA"/>
</dbReference>